<gene>
    <name evidence="2" type="primary">LOC142180903</name>
</gene>
<proteinExistence type="predicted"/>
<organism evidence="1 2">
    <name type="scientific">Nicotiana tabacum</name>
    <name type="common">Common tobacco</name>
    <dbReference type="NCBI Taxonomy" id="4097"/>
    <lineage>
        <taxon>Eukaryota</taxon>
        <taxon>Viridiplantae</taxon>
        <taxon>Streptophyta</taxon>
        <taxon>Embryophyta</taxon>
        <taxon>Tracheophyta</taxon>
        <taxon>Spermatophyta</taxon>
        <taxon>Magnoliopsida</taxon>
        <taxon>eudicotyledons</taxon>
        <taxon>Gunneridae</taxon>
        <taxon>Pentapetalae</taxon>
        <taxon>asterids</taxon>
        <taxon>lamiids</taxon>
        <taxon>Solanales</taxon>
        <taxon>Solanaceae</taxon>
        <taxon>Nicotianoideae</taxon>
        <taxon>Nicotianeae</taxon>
        <taxon>Nicotiana</taxon>
    </lineage>
</organism>
<evidence type="ECO:0000313" key="1">
    <source>
        <dbReference type="Proteomes" id="UP000790787"/>
    </source>
</evidence>
<accession>A0AC58UHY5</accession>
<keyword evidence="1" id="KW-1185">Reference proteome</keyword>
<dbReference type="RefSeq" id="XP_075109107.1">
    <property type="nucleotide sequence ID" value="XM_075253006.1"/>
</dbReference>
<evidence type="ECO:0000313" key="2">
    <source>
        <dbReference type="RefSeq" id="XP_075109107.1"/>
    </source>
</evidence>
<protein>
    <submittedName>
        <fullName evidence="2">Uncharacterized protein LOC142180903</fullName>
    </submittedName>
</protein>
<reference evidence="1" key="1">
    <citation type="journal article" date="2014" name="Nat. Commun.">
        <title>The tobacco genome sequence and its comparison with those of tomato and potato.</title>
        <authorList>
            <person name="Sierro N."/>
            <person name="Battey J.N."/>
            <person name="Ouadi S."/>
            <person name="Bakaher N."/>
            <person name="Bovet L."/>
            <person name="Willig A."/>
            <person name="Goepfert S."/>
            <person name="Peitsch M.C."/>
            <person name="Ivanov N.V."/>
        </authorList>
    </citation>
    <scope>NUCLEOTIDE SEQUENCE [LARGE SCALE GENOMIC DNA]</scope>
</reference>
<dbReference type="Proteomes" id="UP000790787">
    <property type="component" value="Chromosome 5"/>
</dbReference>
<name>A0AC58UHY5_TOBAC</name>
<reference evidence="2" key="2">
    <citation type="submission" date="2025-08" db="UniProtKB">
        <authorList>
            <consortium name="RefSeq"/>
        </authorList>
    </citation>
    <scope>IDENTIFICATION</scope>
    <source>
        <tissue evidence="2">Leaf</tissue>
    </source>
</reference>
<sequence>MGNNGDSSVSTTEGFTAFTLDPSHPLYVHLSDSPSNQLVPVPFDGHGFMLWRSNMLTSLSAKNKLGILDGRINQPNTDSPYYPYWERWNDMVKAWITNYVSRDIVVSVMCFRTAKEVWTDINERFGQSNGSKYLQIQRDISGTV</sequence>